<reference evidence="2" key="1">
    <citation type="submission" date="2016-10" db="EMBL/GenBank/DDBJ databases">
        <title>The High Quality Genome of Vibrio alginolyticus K01M1.</title>
        <authorList>
            <person name="Wendling C."/>
            <person name="Chibani C.M."/>
            <person name="Hertel R."/>
            <person name="Sproer C."/>
            <person name="Bunk B."/>
            <person name="Overmann J."/>
            <person name="Roth O."/>
            <person name="Liesegang H."/>
        </authorList>
    </citation>
    <scope>NUCLEOTIDE SEQUENCE</scope>
    <source>
        <strain evidence="2">K05K4</strain>
        <plasmid evidence="2">pL289</plasmid>
    </source>
</reference>
<name>A0A1W6U137_VIBAL</name>
<gene>
    <name evidence="2" type="ORF">K05K4_50710</name>
</gene>
<organism evidence="2">
    <name type="scientific">Vibrio alginolyticus</name>
    <dbReference type="NCBI Taxonomy" id="663"/>
    <lineage>
        <taxon>Bacteria</taxon>
        <taxon>Pseudomonadati</taxon>
        <taxon>Pseudomonadota</taxon>
        <taxon>Gammaproteobacteria</taxon>
        <taxon>Vibrionales</taxon>
        <taxon>Vibrionaceae</taxon>
        <taxon>Vibrio</taxon>
    </lineage>
</organism>
<keyword evidence="1" id="KW-0732">Signal</keyword>
<proteinExistence type="predicted"/>
<sequence>MEKFSFHSTLLTKSLRSALCSFCLLVTTAGISTSSSANSNIYDYFFEIEQGNFDENSEYTTKGRSSFAGESLMTRGIAQEARSIGMQAGKYWAQQEFKKNLAGDLSGLSAEDKSLYERLDTIYDISPYMLRYKQYYVMPPVVTESNGQKRYKDSKHQTFYIADRAFHIRSEPRFVDAIPTWRDYVRFNAKKPQLYSKNLLPSNPKQKEEWQKNFKSGWHDGVESAKLNLDLQLARFIFDSIGIQRYHILHSAGYITAPEYKTSSHPVSGDDDLMYIGNKWVSISVVPKLEHDFRKWRVIPELPVLEDLLPVRYHQILQYGTGL</sequence>
<dbReference type="Pfam" id="PF16932">
    <property type="entry name" value="T4SS_TraI"/>
    <property type="match status" value="1"/>
</dbReference>
<geneLocation type="plasmid" evidence="2">
    <name>pL289</name>
</geneLocation>
<dbReference type="AlphaFoldDB" id="A0A1W6U137"/>
<dbReference type="InterPro" id="IPR031618">
    <property type="entry name" value="T4SS_TraI"/>
</dbReference>
<evidence type="ECO:0000256" key="1">
    <source>
        <dbReference type="SAM" id="SignalP"/>
    </source>
</evidence>
<evidence type="ECO:0000313" key="2">
    <source>
        <dbReference type="EMBL" id="ARP21773.1"/>
    </source>
</evidence>
<dbReference type="EMBL" id="CP017904">
    <property type="protein sequence ID" value="ARP21773.1"/>
    <property type="molecule type" value="Genomic_DNA"/>
</dbReference>
<protein>
    <submittedName>
        <fullName evidence="2">Uncharacterized protein</fullName>
    </submittedName>
</protein>
<dbReference type="RefSeq" id="WP_025767438.1">
    <property type="nucleotide sequence ID" value="NZ_CP017893.1"/>
</dbReference>
<feature type="signal peptide" evidence="1">
    <location>
        <begin position="1"/>
        <end position="39"/>
    </location>
</feature>
<feature type="chain" id="PRO_5011401056" evidence="1">
    <location>
        <begin position="40"/>
        <end position="323"/>
    </location>
</feature>
<keyword evidence="2" id="KW-0614">Plasmid</keyword>
<accession>A0A1W6U137</accession>